<name>A0A414PXI9_FUSMR</name>
<dbReference type="GeneID" id="62762052"/>
<gene>
    <name evidence="1" type="ORF">DW663_05105</name>
</gene>
<dbReference type="EMBL" id="QRHL01000005">
    <property type="protein sequence ID" value="RHF73230.1"/>
    <property type="molecule type" value="Genomic_DNA"/>
</dbReference>
<dbReference type="Proteomes" id="UP000284676">
    <property type="component" value="Unassembled WGS sequence"/>
</dbReference>
<organism evidence="1 2">
    <name type="scientific">Fusobacterium mortiferum</name>
    <dbReference type="NCBI Taxonomy" id="850"/>
    <lineage>
        <taxon>Bacteria</taxon>
        <taxon>Fusobacteriati</taxon>
        <taxon>Fusobacteriota</taxon>
        <taxon>Fusobacteriia</taxon>
        <taxon>Fusobacteriales</taxon>
        <taxon>Fusobacteriaceae</taxon>
        <taxon>Fusobacterium</taxon>
    </lineage>
</organism>
<reference evidence="1 2" key="1">
    <citation type="submission" date="2018-08" db="EMBL/GenBank/DDBJ databases">
        <title>A genome reference for cultivated species of the human gut microbiota.</title>
        <authorList>
            <person name="Zou Y."/>
            <person name="Xue W."/>
            <person name="Luo G."/>
        </authorList>
    </citation>
    <scope>NUCLEOTIDE SEQUENCE [LARGE SCALE GENOMIC DNA]</scope>
    <source>
        <strain evidence="1 2">AM25-1</strain>
    </source>
</reference>
<dbReference type="RefSeq" id="WP_005883070.1">
    <property type="nucleotide sequence ID" value="NZ_CABMMQ010000003.1"/>
</dbReference>
<dbReference type="Pfam" id="PF08901">
    <property type="entry name" value="DUF1847"/>
    <property type="match status" value="1"/>
</dbReference>
<comment type="caution">
    <text evidence="1">The sequence shown here is derived from an EMBL/GenBank/DDBJ whole genome shotgun (WGS) entry which is preliminary data.</text>
</comment>
<dbReference type="InterPro" id="IPR014997">
    <property type="entry name" value="DUF1847"/>
</dbReference>
<dbReference type="AlphaFoldDB" id="A0A414PXI9"/>
<proteinExistence type="predicted"/>
<evidence type="ECO:0000313" key="2">
    <source>
        <dbReference type="Proteomes" id="UP000284676"/>
    </source>
</evidence>
<accession>A0A414PXI9</accession>
<evidence type="ECO:0000313" key="1">
    <source>
        <dbReference type="EMBL" id="RHF73230.1"/>
    </source>
</evidence>
<protein>
    <submittedName>
        <fullName evidence="1">DUF1847 domain-containing protein</fullName>
    </submittedName>
</protein>
<sequence length="209" mass="23705">MYTCDSCKKHSCRNGNLEDAPINCPCRELEKIEEIKKYYLEEENMRLSHNSALVEAEGYCQLTRIQEIILFANKCNFTKLGLAFCIGLANEAEIFANILRYHGFEVDSIVCKNGSISKKFININKEQQVRPACEFEPMCNPIGQAKFLNSRGTQLNILLGLCVGHDSLFIKYSEAPVTVFAVKDRVLGHNPIAAIYTANSYYNKKLFDK</sequence>